<feature type="binding site" evidence="14">
    <location>
        <position position="230"/>
    </location>
    <ligand>
        <name>ATP</name>
        <dbReference type="ChEBI" id="CHEBI:30616"/>
    </ligand>
</feature>
<dbReference type="GO" id="GO:0003725">
    <property type="term" value="F:double-stranded RNA binding"/>
    <property type="evidence" value="ECO:0007669"/>
    <property type="project" value="UniProtKB-UniRule"/>
</dbReference>
<evidence type="ECO:0000256" key="3">
    <source>
        <dbReference type="ARBA" id="ARBA00012584"/>
    </source>
</evidence>
<dbReference type="EC" id="2.7.7.87" evidence="3 13"/>
<dbReference type="Pfam" id="PF03481">
    <property type="entry name" value="Sua5_C"/>
    <property type="match status" value="1"/>
</dbReference>
<evidence type="ECO:0000256" key="5">
    <source>
        <dbReference type="ARBA" id="ARBA00022490"/>
    </source>
</evidence>
<dbReference type="InterPro" id="IPR050156">
    <property type="entry name" value="TC-AMP_synthase_SUA5"/>
</dbReference>
<comment type="catalytic activity">
    <reaction evidence="12 13">
        <text>L-threonine + hydrogencarbonate + ATP = L-threonylcarbamoyladenylate + diphosphate + H2O</text>
        <dbReference type="Rhea" id="RHEA:36407"/>
        <dbReference type="ChEBI" id="CHEBI:15377"/>
        <dbReference type="ChEBI" id="CHEBI:17544"/>
        <dbReference type="ChEBI" id="CHEBI:30616"/>
        <dbReference type="ChEBI" id="CHEBI:33019"/>
        <dbReference type="ChEBI" id="CHEBI:57926"/>
        <dbReference type="ChEBI" id="CHEBI:73682"/>
        <dbReference type="EC" id="2.7.7.87"/>
    </reaction>
</comment>
<dbReference type="InterPro" id="IPR005145">
    <property type="entry name" value="Sua5_C"/>
</dbReference>
<evidence type="ECO:0000256" key="1">
    <source>
        <dbReference type="ARBA" id="ARBA00004496"/>
    </source>
</evidence>
<feature type="binding site" evidence="14">
    <location>
        <position position="143"/>
    </location>
    <ligand>
        <name>ATP</name>
        <dbReference type="ChEBI" id="CHEBI:30616"/>
    </ligand>
</feature>
<feature type="binding site" evidence="14">
    <location>
        <position position="121"/>
    </location>
    <ligand>
        <name>L-threonine</name>
        <dbReference type="ChEBI" id="CHEBI:57926"/>
    </ligand>
</feature>
<geneLocation type="plasmid" evidence="16 17">
    <name>unnamed</name>
</geneLocation>
<evidence type="ECO:0000256" key="10">
    <source>
        <dbReference type="ARBA" id="ARBA00022840"/>
    </source>
</evidence>
<feature type="binding site" evidence="14">
    <location>
        <position position="35"/>
    </location>
    <ligand>
        <name>L-threonine</name>
        <dbReference type="ChEBI" id="CHEBI:57926"/>
    </ligand>
</feature>
<dbReference type="RefSeq" id="WP_269580290.1">
    <property type="nucleotide sequence ID" value="NZ_CP114589.1"/>
</dbReference>
<evidence type="ECO:0000256" key="14">
    <source>
        <dbReference type="PIRSR" id="PIRSR004930-1"/>
    </source>
</evidence>
<evidence type="ECO:0000256" key="11">
    <source>
        <dbReference type="ARBA" id="ARBA00029774"/>
    </source>
</evidence>
<dbReference type="AlphaFoldDB" id="A0AA47LSW8"/>
<dbReference type="PANTHER" id="PTHR17490">
    <property type="entry name" value="SUA5"/>
    <property type="match status" value="1"/>
</dbReference>
<keyword evidence="5 13" id="KW-0963">Cytoplasm</keyword>
<evidence type="ECO:0000256" key="7">
    <source>
        <dbReference type="ARBA" id="ARBA00022694"/>
    </source>
</evidence>
<protein>
    <recommendedName>
        <fullName evidence="4 13">Threonylcarbamoyl-AMP synthase</fullName>
        <shortName evidence="13">TC-AMP synthase</shortName>
        <ecNumber evidence="3 13">2.7.7.87</ecNumber>
    </recommendedName>
    <alternativeName>
        <fullName evidence="11 13">L-threonylcarbamoyladenylate synthase</fullName>
    </alternativeName>
</protein>
<dbReference type="Proteomes" id="UP001164748">
    <property type="component" value="Plasmid unnamed"/>
</dbReference>
<dbReference type="NCBIfam" id="TIGR00057">
    <property type="entry name" value="L-threonylcarbamoyladenylate synthase"/>
    <property type="match status" value="1"/>
</dbReference>
<feature type="binding site" evidence="14">
    <location>
        <position position="151"/>
    </location>
    <ligand>
        <name>ATP</name>
        <dbReference type="ChEBI" id="CHEBI:30616"/>
    </ligand>
</feature>
<name>A0AA47LSW8_9GAMM</name>
<reference evidence="16" key="1">
    <citation type="submission" date="2022-09" db="EMBL/GenBank/DDBJ databases">
        <authorList>
            <person name="Li Z.-J."/>
        </authorList>
    </citation>
    <scope>NUCLEOTIDE SEQUENCE</scope>
    <source>
        <strain evidence="16">TGB11</strain>
        <plasmid evidence="16">unnamed</plasmid>
    </source>
</reference>
<dbReference type="SUPFAM" id="SSF55821">
    <property type="entry name" value="YrdC/RibB"/>
    <property type="match status" value="1"/>
</dbReference>
<dbReference type="InterPro" id="IPR017945">
    <property type="entry name" value="DHBP_synth_RibB-like_a/b_dom"/>
</dbReference>
<dbReference type="GO" id="GO:0061710">
    <property type="term" value="F:L-threonylcarbamoyladenylate synthase"/>
    <property type="evidence" value="ECO:0007669"/>
    <property type="project" value="UniProtKB-EC"/>
</dbReference>
<dbReference type="GO" id="GO:0005524">
    <property type="term" value="F:ATP binding"/>
    <property type="evidence" value="ECO:0007669"/>
    <property type="project" value="UniProtKB-UniRule"/>
</dbReference>
<keyword evidence="10 13" id="KW-0067">ATP-binding</keyword>
<dbReference type="GO" id="GO:0008033">
    <property type="term" value="P:tRNA processing"/>
    <property type="evidence" value="ECO:0007669"/>
    <property type="project" value="UniProtKB-KW"/>
</dbReference>
<dbReference type="PIRSF" id="PIRSF004930">
    <property type="entry name" value="Tln_factor_SUA5"/>
    <property type="match status" value="1"/>
</dbReference>
<evidence type="ECO:0000256" key="9">
    <source>
        <dbReference type="ARBA" id="ARBA00022741"/>
    </source>
</evidence>
<dbReference type="GO" id="GO:0005737">
    <property type="term" value="C:cytoplasm"/>
    <property type="evidence" value="ECO:0007669"/>
    <property type="project" value="UniProtKB-SubCell"/>
</dbReference>
<evidence type="ECO:0000256" key="6">
    <source>
        <dbReference type="ARBA" id="ARBA00022679"/>
    </source>
</evidence>
<comment type="function">
    <text evidence="13">Required for the formation of a threonylcarbamoyl group on adenosine at position 37 (t(6)A37) in tRNAs that read codons beginning with adenine.</text>
</comment>
<evidence type="ECO:0000256" key="13">
    <source>
        <dbReference type="PIRNR" id="PIRNR004930"/>
    </source>
</evidence>
<dbReference type="GO" id="GO:0000049">
    <property type="term" value="F:tRNA binding"/>
    <property type="evidence" value="ECO:0007669"/>
    <property type="project" value="TreeGrafter"/>
</dbReference>
<dbReference type="InterPro" id="IPR006070">
    <property type="entry name" value="Sua5-like_dom"/>
</dbReference>
<dbReference type="EMBL" id="CP114589">
    <property type="protein sequence ID" value="WBA10264.1"/>
    <property type="molecule type" value="Genomic_DNA"/>
</dbReference>
<keyword evidence="9 13" id="KW-0547">Nucleotide-binding</keyword>
<dbReference type="GO" id="GO:0006450">
    <property type="term" value="P:regulation of translational fidelity"/>
    <property type="evidence" value="ECO:0007669"/>
    <property type="project" value="TreeGrafter"/>
</dbReference>
<evidence type="ECO:0000313" key="16">
    <source>
        <dbReference type="EMBL" id="WBA10264.1"/>
    </source>
</evidence>
<comment type="subcellular location">
    <subcellularLocation>
        <location evidence="1 13">Cytoplasm</location>
    </subcellularLocation>
</comment>
<keyword evidence="7 13" id="KW-0819">tRNA processing</keyword>
<feature type="binding site" evidence="14">
    <location>
        <position position="67"/>
    </location>
    <ligand>
        <name>L-threonine</name>
        <dbReference type="ChEBI" id="CHEBI:57926"/>
    </ligand>
</feature>
<feature type="binding site" evidence="14">
    <location>
        <position position="195"/>
    </location>
    <ligand>
        <name>ATP</name>
        <dbReference type="ChEBI" id="CHEBI:30616"/>
    </ligand>
</feature>
<evidence type="ECO:0000256" key="4">
    <source>
        <dbReference type="ARBA" id="ARBA00015492"/>
    </source>
</evidence>
<feature type="binding site" evidence="14">
    <location>
        <position position="58"/>
    </location>
    <ligand>
        <name>ATP</name>
        <dbReference type="ChEBI" id="CHEBI:30616"/>
    </ligand>
</feature>
<dbReference type="InterPro" id="IPR010923">
    <property type="entry name" value="T(6)A37_SUA5"/>
</dbReference>
<gene>
    <name evidence="16" type="ORF">N8M53_12950</name>
</gene>
<organism evidence="16 17">
    <name type="scientific">Salinivibrio kushneri</name>
    <dbReference type="NCBI Taxonomy" id="1908198"/>
    <lineage>
        <taxon>Bacteria</taxon>
        <taxon>Pseudomonadati</taxon>
        <taxon>Pseudomonadota</taxon>
        <taxon>Gammaproteobacteria</taxon>
        <taxon>Vibrionales</taxon>
        <taxon>Vibrionaceae</taxon>
        <taxon>Salinivibrio</taxon>
    </lineage>
</organism>
<dbReference type="Gene3D" id="3.40.50.11030">
    <property type="entry name" value="Threonylcarbamoyl-AMP synthase, C-terminal domain"/>
    <property type="match status" value="1"/>
</dbReference>
<evidence type="ECO:0000313" key="17">
    <source>
        <dbReference type="Proteomes" id="UP001164748"/>
    </source>
</evidence>
<feature type="binding site" evidence="14">
    <location>
        <position position="117"/>
    </location>
    <ligand>
        <name>ATP</name>
        <dbReference type="ChEBI" id="CHEBI:30616"/>
    </ligand>
</feature>
<feature type="binding site" evidence="14">
    <location>
        <position position="181"/>
    </location>
    <ligand>
        <name>L-threonine</name>
        <dbReference type="ChEBI" id="CHEBI:57926"/>
    </ligand>
</feature>
<dbReference type="Pfam" id="PF01300">
    <property type="entry name" value="Sua5_yciO_yrdC"/>
    <property type="match status" value="1"/>
</dbReference>
<dbReference type="Gene3D" id="3.90.870.10">
    <property type="entry name" value="DHBP synthase"/>
    <property type="match status" value="1"/>
</dbReference>
<comment type="similarity">
    <text evidence="2 13">Belongs to the SUA5 family.</text>
</comment>
<evidence type="ECO:0000256" key="8">
    <source>
        <dbReference type="ARBA" id="ARBA00022695"/>
    </source>
</evidence>
<keyword evidence="6 13" id="KW-0808">Transferase</keyword>
<keyword evidence="16" id="KW-0614">Plasmid</keyword>
<evidence type="ECO:0000256" key="2">
    <source>
        <dbReference type="ARBA" id="ARBA00007663"/>
    </source>
</evidence>
<proteinExistence type="inferred from homology"/>
<keyword evidence="8 13" id="KW-0548">Nucleotidyltransferase</keyword>
<feature type="binding site" evidence="14">
    <location>
        <position position="141"/>
    </location>
    <ligand>
        <name>L-threonine</name>
        <dbReference type="ChEBI" id="CHEBI:57926"/>
    </ligand>
</feature>
<dbReference type="PANTHER" id="PTHR17490:SF16">
    <property type="entry name" value="THREONYLCARBAMOYL-AMP SYNTHASE"/>
    <property type="match status" value="1"/>
</dbReference>
<sequence length="323" mass="34248">MSLKTQLLSAQCSTDLTQAAELLKAGEQVAVPTETVYGLAADASNPDAVAGIFTAKGRPANHPLIVHLGDVASITEWATSIPDEAYKLANAFWPGPMTLLLPRAEHISPVVTGGLDTIGLRVPAQPVLLDLLATHQLAVAAPSANPYKKLSPTTAEQVMHGLGGKIAAVIDGGPCQHGLESTIVDLTKRPFRVLRAGPITASELSAVLGETVDAPEQHDTVVPGNVGSHYQPNTRLQMVAADLSDLPAPHPEKRAALLHFGEAPTRDDLVCIAMPDDAARYGQALYHQLAQADQLDVDEIWLAQPPHGEAWLAVHDRLRRAVS</sequence>
<evidence type="ECO:0000259" key="15">
    <source>
        <dbReference type="PROSITE" id="PS51163"/>
    </source>
</evidence>
<accession>A0AA47LSW8</accession>
<dbReference type="PROSITE" id="PS51163">
    <property type="entry name" value="YRDC"/>
    <property type="match status" value="1"/>
</dbReference>
<dbReference type="InterPro" id="IPR038385">
    <property type="entry name" value="Sua5/YwlC_C"/>
</dbReference>
<feature type="domain" description="YrdC-like" evidence="15">
    <location>
        <begin position="13"/>
        <end position="199"/>
    </location>
</feature>
<evidence type="ECO:0000256" key="12">
    <source>
        <dbReference type="ARBA" id="ARBA00048366"/>
    </source>
</evidence>
<dbReference type="FunFam" id="3.90.870.10:FF:000009">
    <property type="entry name" value="Threonylcarbamoyl-AMP synthase, putative"/>
    <property type="match status" value="1"/>
</dbReference>